<dbReference type="InterPro" id="IPR045214">
    <property type="entry name" value="Surf1/Surf4"/>
</dbReference>
<evidence type="ECO:0000256" key="3">
    <source>
        <dbReference type="ARBA" id="ARBA00022692"/>
    </source>
</evidence>
<dbReference type="Proteomes" id="UP000199328">
    <property type="component" value="Unassembled WGS sequence"/>
</dbReference>
<dbReference type="PROSITE" id="PS50895">
    <property type="entry name" value="SURF1"/>
    <property type="match status" value="1"/>
</dbReference>
<dbReference type="CDD" id="cd06662">
    <property type="entry name" value="SURF1"/>
    <property type="match status" value="1"/>
</dbReference>
<comment type="caution">
    <text evidence="6">Lacks conserved residue(s) required for the propagation of feature annotation.</text>
</comment>
<protein>
    <recommendedName>
        <fullName evidence="6">SURF1-like protein</fullName>
    </recommendedName>
</protein>
<dbReference type="PANTHER" id="PTHR23427:SF2">
    <property type="entry name" value="SURFEIT LOCUS PROTEIN 1"/>
    <property type="match status" value="1"/>
</dbReference>
<evidence type="ECO:0000313" key="7">
    <source>
        <dbReference type="EMBL" id="SDK53457.1"/>
    </source>
</evidence>
<proteinExistence type="inferred from homology"/>
<sequence length="223" mass="24656">MRRVFLPAIFGLAGAAVLLSLGFWQLQRLEWKQALLAEMTARAAAAPTAVPEAPDPERDRFRPVRVRGRFTGAELHVLTSMRGAGPGFRHVAAFVTSDGRRIMIDRGFAPASADVAPAQGEAEVIGNLDWPRESDFFTPEPDIEQGLFFARDVTAMAEFLGTEPLLVVARRAEPADPRLTPMPVDPSAIPNDHLGYAITWFLLAAVWLGMTGLWLWRIRRREG</sequence>
<dbReference type="Pfam" id="PF02104">
    <property type="entry name" value="SURF1"/>
    <property type="match status" value="1"/>
</dbReference>
<dbReference type="RefSeq" id="WP_092499827.1">
    <property type="nucleotide sequence ID" value="NZ_FNFV01000003.1"/>
</dbReference>
<organism evidence="7 8">
    <name type="scientific">Meinhardsimonia xiamenensis</name>
    <dbReference type="NCBI Taxonomy" id="990712"/>
    <lineage>
        <taxon>Bacteria</taxon>
        <taxon>Pseudomonadati</taxon>
        <taxon>Pseudomonadota</taxon>
        <taxon>Alphaproteobacteria</taxon>
        <taxon>Rhodobacterales</taxon>
        <taxon>Paracoccaceae</taxon>
        <taxon>Meinhardsimonia</taxon>
    </lineage>
</organism>
<keyword evidence="5 6" id="KW-0472">Membrane</keyword>
<keyword evidence="4 6" id="KW-1133">Transmembrane helix</keyword>
<evidence type="ECO:0000256" key="5">
    <source>
        <dbReference type="ARBA" id="ARBA00023136"/>
    </source>
</evidence>
<keyword evidence="6" id="KW-1003">Cell membrane</keyword>
<dbReference type="AlphaFoldDB" id="A0A1G9CPD2"/>
<dbReference type="EMBL" id="FNFV01000003">
    <property type="protein sequence ID" value="SDK53457.1"/>
    <property type="molecule type" value="Genomic_DNA"/>
</dbReference>
<evidence type="ECO:0000256" key="4">
    <source>
        <dbReference type="ARBA" id="ARBA00022989"/>
    </source>
</evidence>
<keyword evidence="8" id="KW-1185">Reference proteome</keyword>
<name>A0A1G9CPD2_9RHOB</name>
<evidence type="ECO:0000256" key="1">
    <source>
        <dbReference type="ARBA" id="ARBA00004370"/>
    </source>
</evidence>
<evidence type="ECO:0000256" key="2">
    <source>
        <dbReference type="ARBA" id="ARBA00007165"/>
    </source>
</evidence>
<dbReference type="STRING" id="990712.SAMN05216257_103181"/>
<dbReference type="InterPro" id="IPR002994">
    <property type="entry name" value="Surf1/Shy1"/>
</dbReference>
<dbReference type="OrthoDB" id="6079986at2"/>
<feature type="transmembrane region" description="Helical" evidence="6">
    <location>
        <begin position="194"/>
        <end position="216"/>
    </location>
</feature>
<keyword evidence="3 6" id="KW-0812">Transmembrane</keyword>
<dbReference type="GO" id="GO:0005886">
    <property type="term" value="C:plasma membrane"/>
    <property type="evidence" value="ECO:0007669"/>
    <property type="project" value="UniProtKB-SubCell"/>
</dbReference>
<dbReference type="PANTHER" id="PTHR23427">
    <property type="entry name" value="SURFEIT LOCUS PROTEIN"/>
    <property type="match status" value="1"/>
</dbReference>
<comment type="subcellular location">
    <subcellularLocation>
        <location evidence="6">Cell membrane</location>
        <topology evidence="6">Multi-pass membrane protein</topology>
    </subcellularLocation>
    <subcellularLocation>
        <location evidence="1">Membrane</location>
    </subcellularLocation>
</comment>
<evidence type="ECO:0000256" key="6">
    <source>
        <dbReference type="RuleBase" id="RU363076"/>
    </source>
</evidence>
<evidence type="ECO:0000313" key="8">
    <source>
        <dbReference type="Proteomes" id="UP000199328"/>
    </source>
</evidence>
<accession>A0A1G9CPD2</accession>
<gene>
    <name evidence="7" type="ORF">SAMN05216257_103181</name>
</gene>
<comment type="similarity">
    <text evidence="2 6">Belongs to the SURF1 family.</text>
</comment>
<reference evidence="8" key="1">
    <citation type="submission" date="2016-10" db="EMBL/GenBank/DDBJ databases">
        <authorList>
            <person name="Varghese N."/>
            <person name="Submissions S."/>
        </authorList>
    </citation>
    <scope>NUCLEOTIDE SEQUENCE [LARGE SCALE GENOMIC DNA]</scope>
    <source>
        <strain evidence="8">CGMCC 1.10789</strain>
    </source>
</reference>